<proteinExistence type="predicted"/>
<keyword evidence="5" id="KW-1185">Reference proteome</keyword>
<dbReference type="Pfam" id="PF01826">
    <property type="entry name" value="TIL"/>
    <property type="match status" value="3"/>
</dbReference>
<feature type="domain" description="TIL" evidence="3">
    <location>
        <begin position="63"/>
        <end position="103"/>
    </location>
</feature>
<evidence type="ECO:0000256" key="2">
    <source>
        <dbReference type="ARBA" id="ARBA00023157"/>
    </source>
</evidence>
<dbReference type="EMBL" id="CAUEEQ010078310">
    <property type="protein sequence ID" value="CAJ0967410.1"/>
    <property type="molecule type" value="Genomic_DNA"/>
</dbReference>
<dbReference type="SUPFAM" id="SSF57567">
    <property type="entry name" value="Serine protease inhibitors"/>
    <property type="match status" value="3"/>
</dbReference>
<feature type="domain" description="TIL" evidence="3">
    <location>
        <begin position="117"/>
        <end position="169"/>
    </location>
</feature>
<comment type="caution">
    <text evidence="4">The sequence shown here is derived from an EMBL/GenBank/DDBJ whole genome shotgun (WGS) entry which is preliminary data.</text>
</comment>
<accession>A0ABN9MKW7</accession>
<gene>
    <name evidence="4" type="ORF">RIMI_LOCUS22209777</name>
</gene>
<dbReference type="CDD" id="cd19941">
    <property type="entry name" value="TIL"/>
    <property type="match status" value="3"/>
</dbReference>
<feature type="domain" description="TIL" evidence="3">
    <location>
        <begin position="8"/>
        <end position="60"/>
    </location>
</feature>
<dbReference type="InterPro" id="IPR051368">
    <property type="entry name" value="SerProtInhib-TIL_Domain"/>
</dbReference>
<dbReference type="Gene3D" id="2.10.25.10">
    <property type="entry name" value="Laminin"/>
    <property type="match status" value="3"/>
</dbReference>
<dbReference type="PANTHER" id="PTHR23259:SF70">
    <property type="entry name" value="ACCESSORY GLAND PROTEIN ACP62F-RELATED"/>
    <property type="match status" value="1"/>
</dbReference>
<sequence length="171" mass="18485">MIARVVDCGPDKVYKKCGSVCPPNCTHPNGGACTKNCKSGCFCKDGYVELGETCVEKEKCEGCTGNRTYTTCGSPCPSTCNFKAKCPFQCTEGCYCVAVILISARDLHKRNYVDVDCGPDKEYNSCGSACPPNCTHLNGIPCNRRCNPGCFCKDGYVELGESCVEKEKCED</sequence>
<evidence type="ECO:0000313" key="4">
    <source>
        <dbReference type="EMBL" id="CAJ0967410.1"/>
    </source>
</evidence>
<keyword evidence="2" id="KW-1015">Disulfide bond</keyword>
<name>A0ABN9MKW7_9NEOB</name>
<dbReference type="PANTHER" id="PTHR23259">
    <property type="entry name" value="RIDDLE"/>
    <property type="match status" value="1"/>
</dbReference>
<dbReference type="Proteomes" id="UP001176940">
    <property type="component" value="Unassembled WGS sequence"/>
</dbReference>
<evidence type="ECO:0000256" key="1">
    <source>
        <dbReference type="ARBA" id="ARBA00022690"/>
    </source>
</evidence>
<reference evidence="4" key="1">
    <citation type="submission" date="2023-07" db="EMBL/GenBank/DDBJ databases">
        <authorList>
            <person name="Stuckert A."/>
        </authorList>
    </citation>
    <scope>NUCLEOTIDE SEQUENCE</scope>
</reference>
<evidence type="ECO:0000259" key="3">
    <source>
        <dbReference type="Pfam" id="PF01826"/>
    </source>
</evidence>
<dbReference type="InterPro" id="IPR002919">
    <property type="entry name" value="TIL_dom"/>
</dbReference>
<dbReference type="InterPro" id="IPR036084">
    <property type="entry name" value="Ser_inhib-like_sf"/>
</dbReference>
<organism evidence="4 5">
    <name type="scientific">Ranitomeya imitator</name>
    <name type="common">mimic poison frog</name>
    <dbReference type="NCBI Taxonomy" id="111125"/>
    <lineage>
        <taxon>Eukaryota</taxon>
        <taxon>Metazoa</taxon>
        <taxon>Chordata</taxon>
        <taxon>Craniata</taxon>
        <taxon>Vertebrata</taxon>
        <taxon>Euteleostomi</taxon>
        <taxon>Amphibia</taxon>
        <taxon>Batrachia</taxon>
        <taxon>Anura</taxon>
        <taxon>Neobatrachia</taxon>
        <taxon>Hyloidea</taxon>
        <taxon>Dendrobatidae</taxon>
        <taxon>Dendrobatinae</taxon>
        <taxon>Ranitomeya</taxon>
    </lineage>
</organism>
<protein>
    <recommendedName>
        <fullName evidence="3">TIL domain-containing protein</fullName>
    </recommendedName>
</protein>
<keyword evidence="1" id="KW-0646">Protease inhibitor</keyword>
<evidence type="ECO:0000313" key="5">
    <source>
        <dbReference type="Proteomes" id="UP001176940"/>
    </source>
</evidence>